<name>A0A8E2F9M6_9PEZI</name>
<feature type="compositionally biased region" description="Pro residues" evidence="1">
    <location>
        <begin position="140"/>
        <end position="150"/>
    </location>
</feature>
<dbReference type="Pfam" id="PF09792">
    <property type="entry name" value="But2"/>
    <property type="match status" value="1"/>
</dbReference>
<protein>
    <recommendedName>
        <fullName evidence="3">Ubiquitin 3 binding protein But2 C-terminal domain-containing protein</fullName>
    </recommendedName>
</protein>
<dbReference type="OrthoDB" id="4657524at2759"/>
<reference evidence="4 5" key="1">
    <citation type="journal article" date="2016" name="Nat. Commun.">
        <title>Ectomycorrhizal ecology is imprinted in the genome of the dominant symbiotic fungus Cenococcum geophilum.</title>
        <authorList>
            <consortium name="DOE Joint Genome Institute"/>
            <person name="Peter M."/>
            <person name="Kohler A."/>
            <person name="Ohm R.A."/>
            <person name="Kuo A."/>
            <person name="Krutzmann J."/>
            <person name="Morin E."/>
            <person name="Arend M."/>
            <person name="Barry K.W."/>
            <person name="Binder M."/>
            <person name="Choi C."/>
            <person name="Clum A."/>
            <person name="Copeland A."/>
            <person name="Grisel N."/>
            <person name="Haridas S."/>
            <person name="Kipfer T."/>
            <person name="LaButti K."/>
            <person name="Lindquist E."/>
            <person name="Lipzen A."/>
            <person name="Maire R."/>
            <person name="Meier B."/>
            <person name="Mihaltcheva S."/>
            <person name="Molinier V."/>
            <person name="Murat C."/>
            <person name="Poggeler S."/>
            <person name="Quandt C.A."/>
            <person name="Sperisen C."/>
            <person name="Tritt A."/>
            <person name="Tisserant E."/>
            <person name="Crous P.W."/>
            <person name="Henrissat B."/>
            <person name="Nehls U."/>
            <person name="Egli S."/>
            <person name="Spatafora J.W."/>
            <person name="Grigoriev I.V."/>
            <person name="Martin F.M."/>
        </authorList>
    </citation>
    <scope>NUCLEOTIDE SEQUENCE [LARGE SCALE GENOMIC DNA]</scope>
    <source>
        <strain evidence="4 5">CBS 207.34</strain>
    </source>
</reference>
<dbReference type="AlphaFoldDB" id="A0A8E2F9M6"/>
<dbReference type="PANTHER" id="PTHR39613">
    <property type="entry name" value="ANCHORED CELL WALL PROTEIN, PUTATIVE (AFU_ORTHOLOGUE AFUA_4G08960)-RELATED"/>
    <property type="match status" value="1"/>
</dbReference>
<dbReference type="PANTHER" id="PTHR39613:SF1">
    <property type="entry name" value="ANCHORED CELL WALL PROTEIN, PUTATIVE (AFU_ORTHOLOGUE AFUA_4G08960)-RELATED"/>
    <property type="match status" value="1"/>
</dbReference>
<evidence type="ECO:0000259" key="3">
    <source>
        <dbReference type="Pfam" id="PF09792"/>
    </source>
</evidence>
<dbReference type="Proteomes" id="UP000250140">
    <property type="component" value="Unassembled WGS sequence"/>
</dbReference>
<feature type="signal peptide" evidence="2">
    <location>
        <begin position="1"/>
        <end position="16"/>
    </location>
</feature>
<dbReference type="EMBL" id="KV748817">
    <property type="protein sequence ID" value="OCL12878.1"/>
    <property type="molecule type" value="Genomic_DNA"/>
</dbReference>
<accession>A0A8E2F9M6</accession>
<sequence>MKSLALLPIIFTIAFSSPFPLEIISSRSLSSRGLSCPPGGTLPSSHLNPTLMVPIAASAPNHAFGGTQTPIITPNDFCTIFDLSIPPSGVGKTCTLEFLFPALGQTLTPYVYIGEGHFTFTGYAFGSGATEETTYNNQPPAGPSPPTPPSVLAPGHAYTINVGPCGIQPGASSLEVSGKLCSNDTTFSYYQNDNKCPIGFFVTIS</sequence>
<proteinExistence type="predicted"/>
<feature type="chain" id="PRO_5034517194" description="Ubiquitin 3 binding protein But2 C-terminal domain-containing protein" evidence="2">
    <location>
        <begin position="17"/>
        <end position="205"/>
    </location>
</feature>
<evidence type="ECO:0000313" key="5">
    <source>
        <dbReference type="Proteomes" id="UP000250140"/>
    </source>
</evidence>
<dbReference type="InterPro" id="IPR018620">
    <property type="entry name" value="Ubiquitin3-bd_protein_But2_C"/>
</dbReference>
<feature type="region of interest" description="Disordered" evidence="1">
    <location>
        <begin position="131"/>
        <end position="150"/>
    </location>
</feature>
<evidence type="ECO:0000256" key="1">
    <source>
        <dbReference type="SAM" id="MobiDB-lite"/>
    </source>
</evidence>
<evidence type="ECO:0000313" key="4">
    <source>
        <dbReference type="EMBL" id="OCL12878.1"/>
    </source>
</evidence>
<keyword evidence="2" id="KW-0732">Signal</keyword>
<evidence type="ECO:0000256" key="2">
    <source>
        <dbReference type="SAM" id="SignalP"/>
    </source>
</evidence>
<keyword evidence="5" id="KW-1185">Reference proteome</keyword>
<feature type="domain" description="Ubiquitin 3 binding protein But2 C-terminal" evidence="3">
    <location>
        <begin position="49"/>
        <end position="194"/>
    </location>
</feature>
<organism evidence="4 5">
    <name type="scientific">Glonium stellatum</name>
    <dbReference type="NCBI Taxonomy" id="574774"/>
    <lineage>
        <taxon>Eukaryota</taxon>
        <taxon>Fungi</taxon>
        <taxon>Dikarya</taxon>
        <taxon>Ascomycota</taxon>
        <taxon>Pezizomycotina</taxon>
        <taxon>Dothideomycetes</taxon>
        <taxon>Pleosporomycetidae</taxon>
        <taxon>Gloniales</taxon>
        <taxon>Gloniaceae</taxon>
        <taxon>Glonium</taxon>
    </lineage>
</organism>
<gene>
    <name evidence="4" type="ORF">AOQ84DRAFT_134953</name>
</gene>